<dbReference type="Pfam" id="PF13855">
    <property type="entry name" value="LRR_8"/>
    <property type="match status" value="1"/>
</dbReference>
<evidence type="ECO:0000313" key="21">
    <source>
        <dbReference type="EMBL" id="RDX72230.1"/>
    </source>
</evidence>
<dbReference type="SMART" id="SM00220">
    <property type="entry name" value="S_TKc"/>
    <property type="match status" value="1"/>
</dbReference>
<keyword evidence="12 18" id="KW-0067">ATP-binding</keyword>
<name>A0A371F1R0_MUCPR</name>
<dbReference type="InterPro" id="IPR024788">
    <property type="entry name" value="Malectin-like_Carb-bd_dom"/>
</dbReference>
<evidence type="ECO:0000256" key="17">
    <source>
        <dbReference type="ARBA" id="ARBA00048679"/>
    </source>
</evidence>
<feature type="non-terminal residue" evidence="21">
    <location>
        <position position="1"/>
    </location>
</feature>
<dbReference type="OrthoDB" id="1382965at2759"/>
<dbReference type="PANTHER" id="PTHR45631:SF212">
    <property type="entry name" value="PROTEIN KINASE DOMAIN-CONTAINING PROTEIN"/>
    <property type="match status" value="1"/>
</dbReference>
<sequence length="877" mass="99031">MILLCLERYLFTQFYCYVDVISIDCGVKEGYTDMTTRIQYEDDDIQFGQIHTISSKDSFDYQTQIQKQLQSLRSFPDGKRNCYTLKPKQGKNNKYIVRGYFAYGNYDNKDKPPIFYLYIDTTNFTFIRFSVANSTRRVEAIYFSVTDTIDFCLVNIDQGVPFISLLELWALQDSTIYQTSTSYQTLDLLTRVTLGASGTRDESLLRYTDDKYGRSWLVKRATRSEKEMNTALAVDLDKLNDPYKLPIQVLKTAVSAFTLSKSVNIWKTYNDTNVEYKVYLHFFDFEERAENNQKRIMNITVNGFDDNVTENITLSYKDRKTVELSIKQGMGINNIFIKAYPHSDLPAMLNAYEIFRVVLQSVSATQQDDVDAIQRIKDFYKISRINWQGDPCGPTNFTWEGLTCSNGNTPRIISLNLSSSKLSGEIDALFSNLAYLESLDLSNNELVGNVPEFFAKLPRLKILNLSWNNLTGSIPEALKAKSNNSLQLSLDGNTGLCQTESCESNKKSIVPLVAPIAAAIVVLVTVVAVISILRLRKNGRGMSPISNKEQLKSKNQSFSYSEVFSITDGFKTIIGKGGFGEVYLGTLQSGERVAVKTLSLSSKQGYNEFKSEAKFLTLVHHRNVVSLVGYCDEGDTKALIYEYLSKGNLQEQLSDKNPIVLGWNERLQIALDAANGLDYLHNGCKPPIIHRDLKGSNILLDENMHAKISDFGLSRTFANDNDTHVVTNFPAGTPGYLDPEYHSSGTLNKRSDVYSFGVVLLEIITGQPAIRRTLDSTSHIRSWVKLKIETGDIQAIVDPRLQENYHVASAWKFLEIAMSCLPDVAIQRPDISHVTSELKDCLSLEISLQRTLSKRESFHMDSVLIEFNESDISPNPR</sequence>
<dbReference type="InterPro" id="IPR001245">
    <property type="entry name" value="Ser-Thr/Tyr_kinase_cat_dom"/>
</dbReference>
<dbReference type="SUPFAM" id="SSF56112">
    <property type="entry name" value="Protein kinase-like (PK-like)"/>
    <property type="match status" value="1"/>
</dbReference>
<keyword evidence="3" id="KW-0723">Serine/threonine-protein kinase</keyword>
<dbReference type="InterPro" id="IPR000719">
    <property type="entry name" value="Prot_kinase_dom"/>
</dbReference>
<dbReference type="Gene3D" id="1.10.510.10">
    <property type="entry name" value="Transferase(Phosphotransferase) domain 1"/>
    <property type="match status" value="1"/>
</dbReference>
<evidence type="ECO:0000256" key="14">
    <source>
        <dbReference type="ARBA" id="ARBA00023136"/>
    </source>
</evidence>
<organism evidence="21 22">
    <name type="scientific">Mucuna pruriens</name>
    <name type="common">Velvet bean</name>
    <name type="synonym">Dolichos pruriens</name>
    <dbReference type="NCBI Taxonomy" id="157652"/>
    <lineage>
        <taxon>Eukaryota</taxon>
        <taxon>Viridiplantae</taxon>
        <taxon>Streptophyta</taxon>
        <taxon>Embryophyta</taxon>
        <taxon>Tracheophyta</taxon>
        <taxon>Spermatophyta</taxon>
        <taxon>Magnoliopsida</taxon>
        <taxon>eudicotyledons</taxon>
        <taxon>Gunneridae</taxon>
        <taxon>Pentapetalae</taxon>
        <taxon>rosids</taxon>
        <taxon>fabids</taxon>
        <taxon>Fabales</taxon>
        <taxon>Fabaceae</taxon>
        <taxon>Papilionoideae</taxon>
        <taxon>50 kb inversion clade</taxon>
        <taxon>NPAAA clade</taxon>
        <taxon>indigoferoid/millettioid clade</taxon>
        <taxon>Phaseoleae</taxon>
        <taxon>Mucuna</taxon>
    </lineage>
</organism>
<evidence type="ECO:0000256" key="4">
    <source>
        <dbReference type="ARBA" id="ARBA00022553"/>
    </source>
</evidence>
<keyword evidence="13 19" id="KW-1133">Transmembrane helix</keyword>
<keyword evidence="9" id="KW-0677">Repeat</keyword>
<keyword evidence="15" id="KW-0675">Receptor</keyword>
<evidence type="ECO:0000256" key="7">
    <source>
        <dbReference type="ARBA" id="ARBA00022692"/>
    </source>
</evidence>
<dbReference type="PANTHER" id="PTHR45631">
    <property type="entry name" value="OS07G0107800 PROTEIN-RELATED"/>
    <property type="match status" value="1"/>
</dbReference>
<evidence type="ECO:0000256" key="13">
    <source>
        <dbReference type="ARBA" id="ARBA00022989"/>
    </source>
</evidence>
<evidence type="ECO:0000256" key="6">
    <source>
        <dbReference type="ARBA" id="ARBA00022679"/>
    </source>
</evidence>
<dbReference type="Pfam" id="PF07714">
    <property type="entry name" value="PK_Tyr_Ser-Thr"/>
    <property type="match status" value="1"/>
</dbReference>
<dbReference type="AlphaFoldDB" id="A0A371F1R0"/>
<keyword evidence="14 19" id="KW-0472">Membrane</keyword>
<dbReference type="Proteomes" id="UP000257109">
    <property type="component" value="Unassembled WGS sequence"/>
</dbReference>
<dbReference type="EMBL" id="QJKJ01010997">
    <property type="protein sequence ID" value="RDX72230.1"/>
    <property type="molecule type" value="Genomic_DNA"/>
</dbReference>
<comment type="catalytic activity">
    <reaction evidence="16">
        <text>L-threonyl-[protein] + ATP = O-phospho-L-threonyl-[protein] + ADP + H(+)</text>
        <dbReference type="Rhea" id="RHEA:46608"/>
        <dbReference type="Rhea" id="RHEA-COMP:11060"/>
        <dbReference type="Rhea" id="RHEA-COMP:11605"/>
        <dbReference type="ChEBI" id="CHEBI:15378"/>
        <dbReference type="ChEBI" id="CHEBI:30013"/>
        <dbReference type="ChEBI" id="CHEBI:30616"/>
        <dbReference type="ChEBI" id="CHEBI:61977"/>
        <dbReference type="ChEBI" id="CHEBI:456216"/>
        <dbReference type="EC" id="2.7.11.1"/>
    </reaction>
</comment>
<proteinExistence type="predicted"/>
<evidence type="ECO:0000256" key="5">
    <source>
        <dbReference type="ARBA" id="ARBA00022614"/>
    </source>
</evidence>
<dbReference type="PROSITE" id="PS00107">
    <property type="entry name" value="PROTEIN_KINASE_ATP"/>
    <property type="match status" value="1"/>
</dbReference>
<dbReference type="InterPro" id="IPR011009">
    <property type="entry name" value="Kinase-like_dom_sf"/>
</dbReference>
<keyword evidence="5" id="KW-0433">Leucine-rich repeat</keyword>
<dbReference type="PROSITE" id="PS50011">
    <property type="entry name" value="PROTEIN_KINASE_DOM"/>
    <property type="match status" value="1"/>
</dbReference>
<comment type="subcellular location">
    <subcellularLocation>
        <location evidence="1">Membrane</location>
        <topology evidence="1">Single-pass membrane protein</topology>
    </subcellularLocation>
</comment>
<keyword evidence="8" id="KW-0732">Signal</keyword>
<dbReference type="Gene3D" id="3.80.10.10">
    <property type="entry name" value="Ribonuclease Inhibitor"/>
    <property type="match status" value="1"/>
</dbReference>
<dbReference type="GO" id="GO:0004674">
    <property type="term" value="F:protein serine/threonine kinase activity"/>
    <property type="evidence" value="ECO:0007669"/>
    <property type="project" value="UniProtKB-KW"/>
</dbReference>
<evidence type="ECO:0000256" key="18">
    <source>
        <dbReference type="PROSITE-ProRule" id="PRU10141"/>
    </source>
</evidence>
<keyword evidence="11" id="KW-0418">Kinase</keyword>
<evidence type="ECO:0000256" key="15">
    <source>
        <dbReference type="ARBA" id="ARBA00023170"/>
    </source>
</evidence>
<evidence type="ECO:0000256" key="9">
    <source>
        <dbReference type="ARBA" id="ARBA00022737"/>
    </source>
</evidence>
<dbReference type="STRING" id="157652.A0A371F1R0"/>
<evidence type="ECO:0000259" key="20">
    <source>
        <dbReference type="PROSITE" id="PS50011"/>
    </source>
</evidence>
<evidence type="ECO:0000256" key="11">
    <source>
        <dbReference type="ARBA" id="ARBA00022777"/>
    </source>
</evidence>
<keyword evidence="7 19" id="KW-0812">Transmembrane</keyword>
<evidence type="ECO:0000256" key="12">
    <source>
        <dbReference type="ARBA" id="ARBA00022840"/>
    </source>
</evidence>
<dbReference type="InterPro" id="IPR001611">
    <property type="entry name" value="Leu-rich_rpt"/>
</dbReference>
<keyword evidence="4" id="KW-0597">Phosphoprotein</keyword>
<accession>A0A371F1R0</accession>
<evidence type="ECO:0000256" key="1">
    <source>
        <dbReference type="ARBA" id="ARBA00004167"/>
    </source>
</evidence>
<feature type="transmembrane region" description="Helical" evidence="19">
    <location>
        <begin position="512"/>
        <end position="533"/>
    </location>
</feature>
<evidence type="ECO:0000256" key="2">
    <source>
        <dbReference type="ARBA" id="ARBA00012513"/>
    </source>
</evidence>
<feature type="domain" description="Protein kinase" evidence="20">
    <location>
        <begin position="568"/>
        <end position="842"/>
    </location>
</feature>
<keyword evidence="10 18" id="KW-0547">Nucleotide-binding</keyword>
<dbReference type="CDD" id="cd14066">
    <property type="entry name" value="STKc_IRAK"/>
    <property type="match status" value="1"/>
</dbReference>
<dbReference type="SUPFAM" id="SSF52058">
    <property type="entry name" value="L domain-like"/>
    <property type="match status" value="1"/>
</dbReference>
<dbReference type="InterPro" id="IPR008271">
    <property type="entry name" value="Ser/Thr_kinase_AS"/>
</dbReference>
<evidence type="ECO:0000256" key="8">
    <source>
        <dbReference type="ARBA" id="ARBA00022729"/>
    </source>
</evidence>
<gene>
    <name evidence="21" type="ORF">CR513_48310</name>
</gene>
<dbReference type="FunFam" id="3.30.200.20:FF:000039">
    <property type="entry name" value="receptor-like protein kinase FERONIA"/>
    <property type="match status" value="1"/>
</dbReference>
<dbReference type="GO" id="GO:0005524">
    <property type="term" value="F:ATP binding"/>
    <property type="evidence" value="ECO:0007669"/>
    <property type="project" value="UniProtKB-UniRule"/>
</dbReference>
<dbReference type="InterPro" id="IPR017441">
    <property type="entry name" value="Protein_kinase_ATP_BS"/>
</dbReference>
<protein>
    <recommendedName>
        <fullName evidence="2">non-specific serine/threonine protein kinase</fullName>
        <ecNumber evidence="2">2.7.11.1</ecNumber>
    </recommendedName>
</protein>
<dbReference type="EC" id="2.7.11.1" evidence="2"/>
<reference evidence="21" key="1">
    <citation type="submission" date="2018-05" db="EMBL/GenBank/DDBJ databases">
        <title>Draft genome of Mucuna pruriens seed.</title>
        <authorList>
            <person name="Nnadi N.E."/>
            <person name="Vos R."/>
            <person name="Hasami M.H."/>
            <person name="Devisetty U.K."/>
            <person name="Aguiy J.C."/>
        </authorList>
    </citation>
    <scope>NUCLEOTIDE SEQUENCE [LARGE SCALE GENOMIC DNA]</scope>
    <source>
        <strain evidence="21">JCA_2017</strain>
    </source>
</reference>
<dbReference type="PROSITE" id="PS00108">
    <property type="entry name" value="PROTEIN_KINASE_ST"/>
    <property type="match status" value="1"/>
</dbReference>
<dbReference type="Gene3D" id="3.30.200.20">
    <property type="entry name" value="Phosphorylase Kinase, domain 1"/>
    <property type="match status" value="1"/>
</dbReference>
<evidence type="ECO:0000256" key="16">
    <source>
        <dbReference type="ARBA" id="ARBA00047899"/>
    </source>
</evidence>
<keyword evidence="6" id="KW-0808">Transferase</keyword>
<evidence type="ECO:0000256" key="3">
    <source>
        <dbReference type="ARBA" id="ARBA00022527"/>
    </source>
</evidence>
<dbReference type="Pfam" id="PF12819">
    <property type="entry name" value="Malectin_like"/>
    <property type="match status" value="1"/>
</dbReference>
<comment type="caution">
    <text evidence="21">The sequence shown here is derived from an EMBL/GenBank/DDBJ whole genome shotgun (WGS) entry which is preliminary data.</text>
</comment>
<keyword evidence="22" id="KW-1185">Reference proteome</keyword>
<dbReference type="InterPro" id="IPR032675">
    <property type="entry name" value="LRR_dom_sf"/>
</dbReference>
<dbReference type="GO" id="GO:0016020">
    <property type="term" value="C:membrane"/>
    <property type="evidence" value="ECO:0007669"/>
    <property type="project" value="UniProtKB-SubCell"/>
</dbReference>
<feature type="binding site" evidence="18">
    <location>
        <position position="596"/>
    </location>
    <ligand>
        <name>ATP</name>
        <dbReference type="ChEBI" id="CHEBI:30616"/>
    </ligand>
</feature>
<comment type="catalytic activity">
    <reaction evidence="17">
        <text>L-seryl-[protein] + ATP = O-phospho-L-seryl-[protein] + ADP + H(+)</text>
        <dbReference type="Rhea" id="RHEA:17989"/>
        <dbReference type="Rhea" id="RHEA-COMP:9863"/>
        <dbReference type="Rhea" id="RHEA-COMP:11604"/>
        <dbReference type="ChEBI" id="CHEBI:15378"/>
        <dbReference type="ChEBI" id="CHEBI:29999"/>
        <dbReference type="ChEBI" id="CHEBI:30616"/>
        <dbReference type="ChEBI" id="CHEBI:83421"/>
        <dbReference type="ChEBI" id="CHEBI:456216"/>
        <dbReference type="EC" id="2.7.11.1"/>
    </reaction>
</comment>
<evidence type="ECO:0000313" key="22">
    <source>
        <dbReference type="Proteomes" id="UP000257109"/>
    </source>
</evidence>
<dbReference type="FunFam" id="1.10.510.10:FF:000146">
    <property type="entry name" value="LRR receptor-like serine/threonine-protein kinase IOS1"/>
    <property type="match status" value="1"/>
</dbReference>
<evidence type="ECO:0000256" key="10">
    <source>
        <dbReference type="ARBA" id="ARBA00022741"/>
    </source>
</evidence>
<dbReference type="FunFam" id="3.80.10.10:FF:000129">
    <property type="entry name" value="Leucine-rich repeat receptor-like kinase"/>
    <property type="match status" value="1"/>
</dbReference>
<evidence type="ECO:0000256" key="19">
    <source>
        <dbReference type="SAM" id="Phobius"/>
    </source>
</evidence>